<organism evidence="2 3">
    <name type="scientific">phage Lak_Megaphage_RVC_AP3_GC26</name>
    <dbReference type="NCBI Taxonomy" id="3109225"/>
    <lineage>
        <taxon>Viruses</taxon>
        <taxon>Duplodnaviria</taxon>
        <taxon>Heunggongvirae</taxon>
        <taxon>Uroviricota</taxon>
        <taxon>Caudoviricetes</taxon>
        <taxon>Caudoviricetes code 15 clade</taxon>
    </lineage>
</organism>
<protein>
    <submittedName>
        <fullName evidence="2">Uncharacterized protein</fullName>
    </submittedName>
</protein>
<dbReference type="Proteomes" id="UP001348805">
    <property type="component" value="Segment"/>
</dbReference>
<feature type="region of interest" description="Disordered" evidence="1">
    <location>
        <begin position="23"/>
        <end position="64"/>
    </location>
</feature>
<proteinExistence type="predicted"/>
<accession>A0ABZ0Z1U8</accession>
<evidence type="ECO:0000256" key="1">
    <source>
        <dbReference type="SAM" id="MobiDB-lite"/>
    </source>
</evidence>
<sequence length="257" mass="29577">MVKKYKYVYNKKTGHFIKKLNEDDSNVSTDTQQQQNNNSNTTSSTTDDKDTSTNNTSFKSVESDETIQSLNAKIQDNENKFQQDLNTQQKLLDAAKVAASKKTPTGPYDPVATDADVLNIMKKINDITKQHAIDIANFQDQKLAQLQKLSQTNESYYKIPEKYKWLNESNIHTAKIYMGDLIAPDDDHILKGMADFKRAFKDTDLLYGKDRNGYFLIAVDKEDFDKVYDTLEEVGYLRDEIIDTVMPQLFDRHEMIQ</sequence>
<feature type="compositionally biased region" description="Low complexity" evidence="1">
    <location>
        <begin position="26"/>
        <end position="45"/>
    </location>
</feature>
<reference evidence="2 3" key="1">
    <citation type="submission" date="2023-11" db="EMBL/GenBank/DDBJ databases">
        <authorList>
            <person name="Cook R."/>
            <person name="Crisci M."/>
            <person name="Pye H."/>
            <person name="Adriaenssens E."/>
            <person name="Santini J."/>
        </authorList>
    </citation>
    <scope>NUCLEOTIDE SEQUENCE [LARGE SCALE GENOMIC DNA]</scope>
    <source>
        <strain evidence="2">Lak_Megaphage_RVC_AP3_GC26</strain>
    </source>
</reference>
<evidence type="ECO:0000313" key="2">
    <source>
        <dbReference type="EMBL" id="WQJ51403.1"/>
    </source>
</evidence>
<evidence type="ECO:0000313" key="3">
    <source>
        <dbReference type="Proteomes" id="UP001348805"/>
    </source>
</evidence>
<keyword evidence="3" id="KW-1185">Reference proteome</keyword>
<dbReference type="EMBL" id="OR769219">
    <property type="protein sequence ID" value="WQJ51403.1"/>
    <property type="molecule type" value="Genomic_DNA"/>
</dbReference>
<name>A0ABZ0Z1U8_9CAUD</name>